<keyword evidence="3" id="KW-1185">Reference proteome</keyword>
<gene>
    <name evidence="2" type="ORF">ACFH04_23380</name>
</gene>
<dbReference type="RefSeq" id="WP_394321794.1">
    <property type="nucleotide sequence ID" value="NZ_JBHMQV010000009.1"/>
</dbReference>
<name>A0ABV6TLG7_9ACTN</name>
<organism evidence="2 3">
    <name type="scientific">Streptomyces noboritoensis</name>
    <dbReference type="NCBI Taxonomy" id="67337"/>
    <lineage>
        <taxon>Bacteria</taxon>
        <taxon>Bacillati</taxon>
        <taxon>Actinomycetota</taxon>
        <taxon>Actinomycetes</taxon>
        <taxon>Kitasatosporales</taxon>
        <taxon>Streptomycetaceae</taxon>
        <taxon>Streptomyces</taxon>
    </lineage>
</organism>
<feature type="region of interest" description="Disordered" evidence="1">
    <location>
        <begin position="1"/>
        <end position="57"/>
    </location>
</feature>
<protein>
    <recommendedName>
        <fullName evidence="4">PPE family domain-containing protein</fullName>
    </recommendedName>
</protein>
<comment type="caution">
    <text evidence="2">The sequence shown here is derived from an EMBL/GenBank/DDBJ whole genome shotgun (WGS) entry which is preliminary data.</text>
</comment>
<evidence type="ECO:0000256" key="1">
    <source>
        <dbReference type="SAM" id="MobiDB-lite"/>
    </source>
</evidence>
<reference evidence="2 3" key="1">
    <citation type="submission" date="2024-09" db="EMBL/GenBank/DDBJ databases">
        <authorList>
            <person name="Sun Q."/>
            <person name="Mori K."/>
        </authorList>
    </citation>
    <scope>NUCLEOTIDE SEQUENCE [LARGE SCALE GENOMIC DNA]</scope>
    <source>
        <strain evidence="2 3">JCM 4557</strain>
    </source>
</reference>
<evidence type="ECO:0000313" key="2">
    <source>
        <dbReference type="EMBL" id="MFC0846637.1"/>
    </source>
</evidence>
<sequence length="152" mass="15725">MGFEEEWASSKAAAARQPGGMRLDGAYDGPFPPSGPGGDKDLNSSPARKTAAANDIETDFEPHTKTAGAWADEATGAAAKAFAGWATAAGLTKAQERWGKSVTALLGRLAGEKSALRGTTGYFQKNDFGVGNDFGPLLRPSSLSQFSPPPHA</sequence>
<evidence type="ECO:0008006" key="4">
    <source>
        <dbReference type="Google" id="ProtNLM"/>
    </source>
</evidence>
<evidence type="ECO:0000313" key="3">
    <source>
        <dbReference type="Proteomes" id="UP001589887"/>
    </source>
</evidence>
<accession>A0ABV6TLG7</accession>
<dbReference type="Proteomes" id="UP001589887">
    <property type="component" value="Unassembled WGS sequence"/>
</dbReference>
<proteinExistence type="predicted"/>
<dbReference type="EMBL" id="JBHMQV010000009">
    <property type="protein sequence ID" value="MFC0846637.1"/>
    <property type="molecule type" value="Genomic_DNA"/>
</dbReference>